<feature type="transmembrane region" description="Helical" evidence="1">
    <location>
        <begin position="117"/>
        <end position="134"/>
    </location>
</feature>
<evidence type="ECO:0000313" key="2">
    <source>
        <dbReference type="EMBL" id="KKM70820.1"/>
    </source>
</evidence>
<name>A0A0F9M2G1_9ZZZZ</name>
<accession>A0A0F9M2G1</accession>
<feature type="transmembrane region" description="Helical" evidence="1">
    <location>
        <begin position="47"/>
        <end position="71"/>
    </location>
</feature>
<evidence type="ECO:0000256" key="1">
    <source>
        <dbReference type="SAM" id="Phobius"/>
    </source>
</evidence>
<reference evidence="2" key="1">
    <citation type="journal article" date="2015" name="Nature">
        <title>Complex archaea that bridge the gap between prokaryotes and eukaryotes.</title>
        <authorList>
            <person name="Spang A."/>
            <person name="Saw J.H."/>
            <person name="Jorgensen S.L."/>
            <person name="Zaremba-Niedzwiedzka K."/>
            <person name="Martijn J."/>
            <person name="Lind A.E."/>
            <person name="van Eijk R."/>
            <person name="Schleper C."/>
            <person name="Guy L."/>
            <person name="Ettema T.J."/>
        </authorList>
    </citation>
    <scope>NUCLEOTIDE SEQUENCE</scope>
</reference>
<comment type="caution">
    <text evidence="2">The sequence shown here is derived from an EMBL/GenBank/DDBJ whole genome shotgun (WGS) entry which is preliminary data.</text>
</comment>
<sequence>GDQRIARADTFLSNNVGRIGNEFTHAFLCFFLIKEDKQGDRREIGSWYLFCAADLALWAVVLFVFLPWLQVEPRPIIEQLRRYIWPISLCLFLPPIFIIPASRFIDWLLRRFTVRDIRSFHVLLSAWFLPVAFMCGWITIPWLFFVFLAWAVLHSLLSIVRFKVKLALGNVFYVAGALCLLASFVLFMVHNDTPAAN</sequence>
<feature type="transmembrane region" description="Helical" evidence="1">
    <location>
        <begin position="83"/>
        <end position="105"/>
    </location>
</feature>
<keyword evidence="1" id="KW-0472">Membrane</keyword>
<organism evidence="2">
    <name type="scientific">marine sediment metagenome</name>
    <dbReference type="NCBI Taxonomy" id="412755"/>
    <lineage>
        <taxon>unclassified sequences</taxon>
        <taxon>metagenomes</taxon>
        <taxon>ecological metagenomes</taxon>
    </lineage>
</organism>
<keyword evidence="1" id="KW-0812">Transmembrane</keyword>
<gene>
    <name evidence="2" type="ORF">LCGC14_1436940</name>
</gene>
<feature type="transmembrane region" description="Helical" evidence="1">
    <location>
        <begin position="171"/>
        <end position="189"/>
    </location>
</feature>
<dbReference type="EMBL" id="LAZR01009746">
    <property type="protein sequence ID" value="KKM70820.1"/>
    <property type="molecule type" value="Genomic_DNA"/>
</dbReference>
<feature type="transmembrane region" description="Helical" evidence="1">
    <location>
        <begin position="140"/>
        <end position="159"/>
    </location>
</feature>
<proteinExistence type="predicted"/>
<dbReference type="AlphaFoldDB" id="A0A0F9M2G1"/>
<feature type="non-terminal residue" evidence="2">
    <location>
        <position position="1"/>
    </location>
</feature>
<keyword evidence="1" id="KW-1133">Transmembrane helix</keyword>
<protein>
    <submittedName>
        <fullName evidence="2">Uncharacterized protein</fullName>
    </submittedName>
</protein>